<feature type="transmembrane region" description="Helical" evidence="1">
    <location>
        <begin position="218"/>
        <end position="238"/>
    </location>
</feature>
<keyword evidence="1" id="KW-0472">Membrane</keyword>
<evidence type="ECO:0000256" key="1">
    <source>
        <dbReference type="SAM" id="Phobius"/>
    </source>
</evidence>
<feature type="transmembrane region" description="Helical" evidence="1">
    <location>
        <begin position="20"/>
        <end position="41"/>
    </location>
</feature>
<feature type="transmembrane region" description="Helical" evidence="1">
    <location>
        <begin position="53"/>
        <end position="70"/>
    </location>
</feature>
<reference evidence="2 3" key="1">
    <citation type="submission" date="2024-01" db="EMBL/GenBank/DDBJ databases">
        <title>Genome assemblies of Stephania.</title>
        <authorList>
            <person name="Yang L."/>
        </authorList>
    </citation>
    <scope>NUCLEOTIDE SEQUENCE [LARGE SCALE GENOMIC DNA]</scope>
    <source>
        <strain evidence="2">QJT</strain>
        <tissue evidence="2">Leaf</tissue>
    </source>
</reference>
<feature type="transmembrane region" description="Helical" evidence="1">
    <location>
        <begin position="121"/>
        <end position="143"/>
    </location>
</feature>
<protein>
    <submittedName>
        <fullName evidence="2">Uncharacterized protein</fullName>
    </submittedName>
</protein>
<feature type="transmembrane region" description="Helical" evidence="1">
    <location>
        <begin position="258"/>
        <end position="281"/>
    </location>
</feature>
<sequence>MAIRPSCSSGDSRSSSPVPLIGLYIASATAVCFLLMLCDIISSFRHKTRYIPCKWFALNSATLTLLAIASKLPVDLTTYMPSASDQLSKLTGTTMVCISICFLVPSLGINGETESITNMIALSLFDVTIAVNLCIQIYTGVIFSFIVEHIMILCCMLTMLTVMWAFNFFISNKKTALVETIRNIFIDAKATSLLHQVKLWYLSSCISNPQYVLRGGDYSLSLVMICFICLAVVSQAALRSLFHKLEICEGVSDYGWSIPTIIVIQIITIVVGSLATAFRWITIVSDPPLHMKNDTDFDLEMYFDIERFSLQYLTKKKKIGKVTIIYVFYFLLKMVILLTAFVTLCVLGAPVYVIRMIFRYCCSSFTRAVDVSEKWKAELRDVFPPSKMFPEWIMRIRVEDMDKWMVLSDKSPPNPNHLVQLLSKPRSHPPQTLLNKLQQVGAAKGYYRLSCLSLVILVKTVALAVPLALAQPILQALDEVFELIYYIDKKINVGNFEDQRKRQFAKVLLQYKNTHLSKKDSVASHGSVSEAISYIGNEFQAFPIGFAEREMGIIRDFIRDQEYASIKELYEHLEQLFVDMLLFFLPQLPIVIFKDVFESPIEFHEERARLVLKLLCKLKLLEDKIQWLYPENCCIRTLMDPEDHNLAQC</sequence>
<keyword evidence="3" id="KW-1185">Reference proteome</keyword>
<evidence type="ECO:0000313" key="2">
    <source>
        <dbReference type="EMBL" id="KAK9138886.1"/>
    </source>
</evidence>
<dbReference type="AlphaFoldDB" id="A0AAP0JS27"/>
<keyword evidence="1" id="KW-0812">Transmembrane</keyword>
<accession>A0AAP0JS27</accession>
<keyword evidence="1" id="KW-1133">Transmembrane helix</keyword>
<comment type="caution">
    <text evidence="2">The sequence shown here is derived from an EMBL/GenBank/DDBJ whole genome shotgun (WGS) entry which is preliminary data.</text>
</comment>
<feature type="transmembrane region" description="Helical" evidence="1">
    <location>
        <begin position="90"/>
        <end position="109"/>
    </location>
</feature>
<organism evidence="2 3">
    <name type="scientific">Stephania japonica</name>
    <dbReference type="NCBI Taxonomy" id="461633"/>
    <lineage>
        <taxon>Eukaryota</taxon>
        <taxon>Viridiplantae</taxon>
        <taxon>Streptophyta</taxon>
        <taxon>Embryophyta</taxon>
        <taxon>Tracheophyta</taxon>
        <taxon>Spermatophyta</taxon>
        <taxon>Magnoliopsida</taxon>
        <taxon>Ranunculales</taxon>
        <taxon>Menispermaceae</taxon>
        <taxon>Menispermoideae</taxon>
        <taxon>Cissampelideae</taxon>
        <taxon>Stephania</taxon>
    </lineage>
</organism>
<feature type="transmembrane region" description="Helical" evidence="1">
    <location>
        <begin position="149"/>
        <end position="170"/>
    </location>
</feature>
<evidence type="ECO:0000313" key="3">
    <source>
        <dbReference type="Proteomes" id="UP001417504"/>
    </source>
</evidence>
<feature type="transmembrane region" description="Helical" evidence="1">
    <location>
        <begin position="324"/>
        <end position="353"/>
    </location>
</feature>
<proteinExistence type="predicted"/>
<dbReference type="Proteomes" id="UP001417504">
    <property type="component" value="Unassembled WGS sequence"/>
</dbReference>
<gene>
    <name evidence="2" type="ORF">Sjap_009480</name>
</gene>
<dbReference type="PANTHER" id="PTHR35307:SF6">
    <property type="entry name" value="TRANSMEMBRANE PROTEIN"/>
    <property type="match status" value="1"/>
</dbReference>
<dbReference type="EMBL" id="JBBNAE010000003">
    <property type="protein sequence ID" value="KAK9138886.1"/>
    <property type="molecule type" value="Genomic_DNA"/>
</dbReference>
<dbReference type="PANTHER" id="PTHR35307">
    <property type="entry name" value="PROTEIN, PUTATIVE-RELATED"/>
    <property type="match status" value="1"/>
</dbReference>
<name>A0AAP0JS27_9MAGN</name>